<feature type="region of interest" description="Disordered" evidence="1">
    <location>
        <begin position="35"/>
        <end position="103"/>
    </location>
</feature>
<dbReference type="PANTHER" id="PTHR31596">
    <property type="entry name" value="T-CELL ACTIVATION INHIBITOR, MITOCHONDRIAL"/>
    <property type="match status" value="1"/>
</dbReference>
<evidence type="ECO:0000259" key="2">
    <source>
        <dbReference type="Pfam" id="PF14687"/>
    </source>
</evidence>
<dbReference type="RefSeq" id="XP_004358501.1">
    <property type="nucleotide sequence ID" value="XM_004358444.1"/>
</dbReference>
<feature type="compositionally biased region" description="Low complexity" evidence="1">
    <location>
        <begin position="59"/>
        <end position="68"/>
    </location>
</feature>
<dbReference type="OMA" id="ISDHYQF"/>
<reference evidence="4" key="1">
    <citation type="journal article" date="2011" name="Genome Res.">
        <title>Phylogeny-wide analysis of social amoeba genomes highlights ancient origins for complex intercellular communication.</title>
        <authorList>
            <person name="Heidel A.J."/>
            <person name="Lawal H.M."/>
            <person name="Felder M."/>
            <person name="Schilde C."/>
            <person name="Helps N.R."/>
            <person name="Tunggal B."/>
            <person name="Rivero F."/>
            <person name="John U."/>
            <person name="Schleicher M."/>
            <person name="Eichinger L."/>
            <person name="Platzer M."/>
            <person name="Noegel A.A."/>
            <person name="Schaap P."/>
            <person name="Gloeckner G."/>
        </authorList>
    </citation>
    <scope>NUCLEOTIDE SEQUENCE [LARGE SCALE GENOMIC DNA]</scope>
    <source>
        <strain evidence="4">SH3</strain>
    </source>
</reference>
<dbReference type="InterPro" id="IPR027986">
    <property type="entry name" value="TCAIM"/>
</dbReference>
<protein>
    <recommendedName>
        <fullName evidence="2">DUF4460 domain-containing protein</fullName>
    </recommendedName>
</protein>
<evidence type="ECO:0000313" key="4">
    <source>
        <dbReference type="Proteomes" id="UP000007797"/>
    </source>
</evidence>
<dbReference type="GO" id="GO:0005739">
    <property type="term" value="C:mitochondrion"/>
    <property type="evidence" value="ECO:0007669"/>
    <property type="project" value="TreeGrafter"/>
</dbReference>
<gene>
    <name evidence="3" type="ORF">DFA_00512</name>
</gene>
<dbReference type="Proteomes" id="UP000007797">
    <property type="component" value="Unassembled WGS sequence"/>
</dbReference>
<evidence type="ECO:0000313" key="3">
    <source>
        <dbReference type="EMBL" id="EGG20651.1"/>
    </source>
</evidence>
<feature type="compositionally biased region" description="Pro residues" evidence="1">
    <location>
        <begin position="90"/>
        <end position="99"/>
    </location>
</feature>
<dbReference type="GeneID" id="14873423"/>
<name>F4PSA5_CACFS</name>
<dbReference type="OrthoDB" id="20011at2759"/>
<dbReference type="KEGG" id="dfa:DFA_00512"/>
<dbReference type="EMBL" id="GL883010">
    <property type="protein sequence ID" value="EGG20651.1"/>
    <property type="molecule type" value="Genomic_DNA"/>
</dbReference>
<dbReference type="InterPro" id="IPR028031">
    <property type="entry name" value="DUF4460"/>
</dbReference>
<organism evidence="3 4">
    <name type="scientific">Cavenderia fasciculata</name>
    <name type="common">Slime mold</name>
    <name type="synonym">Dictyostelium fasciculatum</name>
    <dbReference type="NCBI Taxonomy" id="261658"/>
    <lineage>
        <taxon>Eukaryota</taxon>
        <taxon>Amoebozoa</taxon>
        <taxon>Evosea</taxon>
        <taxon>Eumycetozoa</taxon>
        <taxon>Dictyostelia</taxon>
        <taxon>Acytosteliales</taxon>
        <taxon>Cavenderiaceae</taxon>
        <taxon>Cavenderia</taxon>
    </lineage>
</organism>
<keyword evidence="4" id="KW-1185">Reference proteome</keyword>
<accession>F4PSA5</accession>
<feature type="compositionally biased region" description="Low complexity" evidence="1">
    <location>
        <begin position="36"/>
        <end position="52"/>
    </location>
</feature>
<evidence type="ECO:0000256" key="1">
    <source>
        <dbReference type="SAM" id="MobiDB-lite"/>
    </source>
</evidence>
<feature type="domain" description="DUF4460" evidence="2">
    <location>
        <begin position="340"/>
        <end position="384"/>
    </location>
</feature>
<dbReference type="Pfam" id="PF14687">
    <property type="entry name" value="DUF4460"/>
    <property type="match status" value="1"/>
</dbReference>
<dbReference type="AlphaFoldDB" id="F4PSA5"/>
<proteinExistence type="predicted"/>
<dbReference type="PANTHER" id="PTHR31596:SF5">
    <property type="entry name" value="DUF4460 DOMAIN-CONTAINING PROTEIN"/>
    <property type="match status" value="1"/>
</dbReference>
<sequence length="1198" mass="134086">MNRAVGSLPLKVSSSLVGSTTGSSNILVNGLVKRFSSSSSTKKTDDTTTASTIKKEKTTSATATTTASGKPKLKYINKAGAAANGTNGSTPPPPPPPPSSSAAAAFPLLAEAGKRPPLFKPVANTGQSEMRFGRLHTAGEEGEEVKDDELLEEDDDDYVEIDEEDGEVVDPADGINEIYEINDQMREYFDLGSQPMTEADLDNALEVSDKKYGYNPATDAKPFVAPTAEQALNQVFDNFNEAVNQDILDAAQKARIANPLDDFEDVMHAKKTGADRRVKREGETLDDILAKTIYEQTESTFVDDEYEQERPQSFYDDFAAGRKPEQAETVAAELPYHRQSKEIESSLRMHLNKFLTKVHPDLFHNEPDKHNTNQKSLTTLNNLLRTRDQYIAIAQGNTDDTKVDRIPNTITLVFHHHHASGAQAIVEHEMLFEEASEQVATSKTALVEYVTELRFAVHRQLYDLFSKCDIPIPQLELDQLVRPSSKTGGAASSLVNDDPWDDYFGLNKPNGTFSLSNVLDDFLGANNVSERRKYSEITGEHETLLQQFNEDKVFFYYSESVKGDINVMRQLGYRDEAERQIIHLKKYLPALEFGTWSSLPIMITNPAHFDRLSNITQQRGFVVLLKDFVPEQTLPYIKKQVPKIRETFNQLYSVSKKNQDLLQKSTISLEKSLGASSVIIENLFSVNQRTMNQVRDKFNKAQTMVAKLNIPMTKMIDAAKASKWVTLPQTQLDGNVMDEWKVKHIEMDKQEQQKIVQKLNEAKLGIDVVASADERAILNENVERDMTRIAALTITSDRLTNPLTIVDTNKFNYVQSAPFVSDAMACIERLRSLVNNSVEVPMVLPEKMNDPDFLSKRDQFLAQDDQEAQEDESEMREYYQLLMGNSEMTVDKLSTRKSLAQIDSSLFTTSAAVVSSFNAPMFGEKTSADNQVDSSSSSAAVDQAVSDATAQGSELVSDQVKRFVNVLKNASGKDSVDSDATADKTKMIKPKQRLSDYGWANIHLVISDHYQFIVSKENDVAYVFVPMNFKESELFLFLNANYDKISLIQNIFYSPVLEKTQKMMQVQSIQTVISNIRSRVPFASLKIDNIAVSSPESQYAAVQLLKNTIYLSSDIKAFEKIAPYVDVIIGAESRVVYKNDEKNHAIIVVSHLQRSSMNLSKIIRQLCEQSPFFKSLLPNFTYQPFDPSSSSKQPTTSN</sequence>
<feature type="compositionally biased region" description="Low complexity" evidence="1">
    <location>
        <begin position="77"/>
        <end position="88"/>
    </location>
</feature>